<dbReference type="PANTHER" id="PTHR19446">
    <property type="entry name" value="REVERSE TRANSCRIPTASES"/>
    <property type="match status" value="1"/>
</dbReference>
<proteinExistence type="predicted"/>
<evidence type="ECO:0008006" key="3">
    <source>
        <dbReference type="Google" id="ProtNLM"/>
    </source>
</evidence>
<dbReference type="AlphaFoldDB" id="A0AAE0QFF6"/>
<evidence type="ECO:0000313" key="2">
    <source>
        <dbReference type="Proteomes" id="UP001274896"/>
    </source>
</evidence>
<evidence type="ECO:0000313" key="1">
    <source>
        <dbReference type="EMBL" id="KAK3519486.1"/>
    </source>
</evidence>
<reference evidence="1" key="1">
    <citation type="submission" date="2023-06" db="EMBL/GenBank/DDBJ databases">
        <title>Male Hemibagrus guttatus genome.</title>
        <authorList>
            <person name="Bian C."/>
        </authorList>
    </citation>
    <scope>NUCLEOTIDE SEQUENCE</scope>
    <source>
        <strain evidence="1">Male_cb2023</strain>
        <tissue evidence="1">Muscle</tissue>
    </source>
</reference>
<gene>
    <name evidence="1" type="ORF">QTP70_031702</name>
</gene>
<keyword evidence="2" id="KW-1185">Reference proteome</keyword>
<comment type="caution">
    <text evidence="1">The sequence shown here is derived from an EMBL/GenBank/DDBJ whole genome shotgun (WGS) entry which is preliminary data.</text>
</comment>
<sequence length="223" mass="24780">MLILDRVLCELAAVQEVEEDFVRNLPKITEESARELDRELTLEELEVALNSMQNGHSPGIDGLLVEFFKAFWSVIGQDLLEVLRASINEGRLPLSSHRAVLTLLPKKGDQTDIRNWCPVSLLCTDCKVLSRALATRLGKVMEQVIHFDQTYCVPGRSIHDNVHLIRDILDVSRLLDWPVLTPSKTTSRPAGHVCGLLLGQAALLLLGQAAPQSILYLPKEESG</sequence>
<protein>
    <recommendedName>
        <fullName evidence="3">Reverse transcriptase domain-containing protein</fullName>
    </recommendedName>
</protein>
<organism evidence="1 2">
    <name type="scientific">Hemibagrus guttatus</name>
    <dbReference type="NCBI Taxonomy" id="175788"/>
    <lineage>
        <taxon>Eukaryota</taxon>
        <taxon>Metazoa</taxon>
        <taxon>Chordata</taxon>
        <taxon>Craniata</taxon>
        <taxon>Vertebrata</taxon>
        <taxon>Euteleostomi</taxon>
        <taxon>Actinopterygii</taxon>
        <taxon>Neopterygii</taxon>
        <taxon>Teleostei</taxon>
        <taxon>Ostariophysi</taxon>
        <taxon>Siluriformes</taxon>
        <taxon>Bagridae</taxon>
        <taxon>Hemibagrus</taxon>
    </lineage>
</organism>
<dbReference type="EMBL" id="JAUCMX010000017">
    <property type="protein sequence ID" value="KAK3519486.1"/>
    <property type="molecule type" value="Genomic_DNA"/>
</dbReference>
<accession>A0AAE0QFF6</accession>
<name>A0AAE0QFF6_9TELE</name>
<dbReference type="Proteomes" id="UP001274896">
    <property type="component" value="Unassembled WGS sequence"/>
</dbReference>